<name>A0A4Z2C931_9TELE</name>
<feature type="region of interest" description="Disordered" evidence="1">
    <location>
        <begin position="1744"/>
        <end position="1776"/>
    </location>
</feature>
<feature type="compositionally biased region" description="Polar residues" evidence="1">
    <location>
        <begin position="787"/>
        <end position="805"/>
    </location>
</feature>
<feature type="domain" description="Treslin STD" evidence="4">
    <location>
        <begin position="614"/>
        <end position="763"/>
    </location>
</feature>
<dbReference type="EMBL" id="SWLE01000004">
    <property type="protein sequence ID" value="TNN00699.1"/>
    <property type="molecule type" value="Genomic_DNA"/>
</dbReference>
<dbReference type="InterPro" id="IPR032746">
    <property type="entry name" value="Treslin_M"/>
</dbReference>
<comment type="caution">
    <text evidence="5">The sequence shown here is derived from an EMBL/GenBank/DDBJ whole genome shotgun (WGS) entry which is preliminary data.</text>
</comment>
<dbReference type="GO" id="GO:0005634">
    <property type="term" value="C:nucleus"/>
    <property type="evidence" value="ECO:0007669"/>
    <property type="project" value="InterPro"/>
</dbReference>
<dbReference type="PANTHER" id="PTHR21556:SF2">
    <property type="entry name" value="TRESLIN"/>
    <property type="match status" value="1"/>
</dbReference>
<sequence length="1776" mass="195701">MALHNLVFVLDVDHGAQDSEDQLDVKNHLLKLGILHILLLRGCRFGFDKVRWGYKFFQSRNGRNLRLVSRASDFKELCQKTFEDFEIEFEAKFDTKDRAVLSHQAEPLRAASVQNALKETLLDFQWDRPDITSPTKLSLRPRNSTWTGGRSLSHEDDAFSSCRNAVFVVSDCPCSRTQLSAYLSVRDQELPVDPTEHILPRGLRDLLLQRRVVLHWVDSRSREQVMSCDDHLGFERLSEVLAQSDGSIVPLVTMLDLSSSHKNLALKSSIAYLLSPENVHRLAFPVVSGTLQWNQGDRTQCCHILMEPVCRRQKLLPECVSVCLTAVLQDWDSSSLTRTTSESWVLHSSNKSAPEAQAFQHLLMELSAGCLHVLCEVNDHGLLSTAILDPLSPSAALLSLLDPDISHHHLFLTSETTTSAPKRSSSELPHAVNSVLGVVYGIMEDSDRMDVPLGNPPVPEWAQQEVIVHSLSCGVLESWFPLSDQSGVSSHLMESMRLLHAVPEQQVVDSSALDLELISGLADVYQTSHNGGDGQPQKREEASIPCGAQRTPVKQKMKTMSRSLQMLNVARLNVKAHKNQSEVEEREVLDRPARRCSYRNKHRETNTTNFSSEEELLSYLKSSYDTTVSGREPGLLAAARQLLSTAKTFFSAEADMLVRHTGFIRQHLLKSSKSIRQICASAAAAAENKVRECQLQALLRLELCHLSSSELDIDHVSEEVAELLRIISRTKDPVYLARFLQDDILPGFLAGIPCILAEIYHSLGTQLPEALLALLPADFFSDESISKDSVSPSAPSAGHSVSSLLSDGGDQLQNLRDRSANQRRSGVLTRHRSMTESSQSLRQIQMPTKTTRAAKLKVSSAAKTGAERKKEASQGSEVTKVRRNLFNQELVSPSKKAKMPRSHSVSAMEGLKHKCQETEEGHRLLTKTVYETPRHKQVSNRLLHHQKMGRSVPTEECIIEESPVKPADDLRRSPRLKKFARRHSSTFYSSSQARSRNLDRALSATQLSDARVKVTRITSPMLLLFGAVESPVRPFESNHGGWPTSSRLLTDSSVFESPYKTPTKSPDTRGQNVHRTTSLKTPRTSGSPRTPKRTPSSRVLSIAENPSGSSCDQQMIVRESPFRFPSQSIVVETPTKHLKSPLKGILRTPTKDLGNGPSSSGLHHPHSPFSRTPKKSVTWSPYHQRDGTSLSDLAFKVPQSPQTSQRLKPVSSASSPVEGANANRTISRTPEKQSSMTAVKEPEGVSNESFSEECLLKTPEKPIKRALSLQSLEPPHPKTSPEPRSPGPPHHMNTRSGRSSCRRRTSSWKPEGADASTVSSPKSLMRKRRSNQEVGTRNGSRVRSPENLNYSDTCPTEVLSEHSQTSEGESDSSQLNSTEDDSLDIVEAAVTKTQFTGGLKMNISFSRKNSQSEDVVSGIVSPKRRVSSVSTPGRSYGFRQTPDRQQREAAARLGYGNRPPRFSTPRGAAGPRQQKETGSPNLLTYQVEMQLQTSGVPKLKIKCGDSMNAADSAALSPAVAFRPSQLESPKALLSKQREPGCVSPSLCAHITPAKGTPGKGLQTFICQSYTPTYHPGGTAPPMAVAEIIALTPSPQSVGKVMPDNLNSWPRKKRAQLVAGGKDRSQRPDCGLIESVDEVDLGVAKLQDVEDLNPAASTTSSGKSHAAQSPLEDFYWLDHLPHQADWTDPPRAEEQVIQDSRASETPSSRARKTVSVSGILALTHSPLLFKGSAGTKGTCLLDEVGSGGTRTEDEDVETSVPRRCSSRKTFSRKRLLT</sequence>
<reference evidence="5 6" key="1">
    <citation type="submission" date="2019-04" db="EMBL/GenBank/DDBJ databases">
        <title>The sequence and de novo assembly of Takifugu bimaculatus genome using PacBio and Hi-C technologies.</title>
        <authorList>
            <person name="Xu P."/>
            <person name="Liu B."/>
            <person name="Zhou Z."/>
        </authorList>
    </citation>
    <scope>NUCLEOTIDE SEQUENCE [LARGE SCALE GENOMIC DNA]</scope>
    <source>
        <strain evidence="5">TB-2018</strain>
        <tissue evidence="5">Muscle</tissue>
    </source>
</reference>
<evidence type="ECO:0000259" key="3">
    <source>
        <dbReference type="Pfam" id="PF21854"/>
    </source>
</evidence>
<gene>
    <name evidence="5" type="ORF">fugu_011945</name>
</gene>
<evidence type="ECO:0000256" key="1">
    <source>
        <dbReference type="SAM" id="MobiDB-lite"/>
    </source>
</evidence>
<feature type="compositionally biased region" description="Polar residues" evidence="1">
    <location>
        <begin position="1332"/>
        <end position="1354"/>
    </location>
</feature>
<feature type="region of interest" description="Disordered" evidence="1">
    <location>
        <begin position="1424"/>
        <end position="1479"/>
    </location>
</feature>
<feature type="region of interest" description="Disordered" evidence="1">
    <location>
        <begin position="786"/>
        <end position="909"/>
    </location>
</feature>
<dbReference type="GO" id="GO:0030174">
    <property type="term" value="P:regulation of DNA-templated DNA replication initiation"/>
    <property type="evidence" value="ECO:0007669"/>
    <property type="project" value="TreeGrafter"/>
</dbReference>
<feature type="compositionally biased region" description="Polar residues" evidence="1">
    <location>
        <begin position="835"/>
        <end position="851"/>
    </location>
</feature>
<feature type="region of interest" description="Disordered" evidence="1">
    <location>
        <begin position="1269"/>
        <end position="1379"/>
    </location>
</feature>
<dbReference type="GO" id="GO:0033314">
    <property type="term" value="P:mitotic DNA replication checkpoint signaling"/>
    <property type="evidence" value="ECO:0007669"/>
    <property type="project" value="InterPro"/>
</dbReference>
<dbReference type="PANTHER" id="PTHR21556">
    <property type="entry name" value="TRESLIN"/>
    <property type="match status" value="1"/>
</dbReference>
<protein>
    <submittedName>
        <fullName evidence="5">Uncharacterized protein</fullName>
    </submittedName>
</protein>
<feature type="compositionally biased region" description="Low complexity" evidence="1">
    <location>
        <begin position="1154"/>
        <end position="1170"/>
    </location>
</feature>
<accession>A0A4Z2C931</accession>
<dbReference type="InterPro" id="IPR053919">
    <property type="entry name" value="Treslin_N"/>
</dbReference>
<feature type="compositionally biased region" description="Polar residues" evidence="1">
    <location>
        <begin position="1361"/>
        <end position="1377"/>
    </location>
</feature>
<dbReference type="InterPro" id="IPR053920">
    <property type="entry name" value="Treslin_STD"/>
</dbReference>
<dbReference type="Proteomes" id="UP000516260">
    <property type="component" value="Chromosome 12"/>
</dbReference>
<feature type="compositionally biased region" description="Polar residues" evidence="1">
    <location>
        <begin position="1222"/>
        <end position="1237"/>
    </location>
</feature>
<feature type="region of interest" description="Disordered" evidence="1">
    <location>
        <begin position="1139"/>
        <end position="1252"/>
    </location>
</feature>
<dbReference type="GO" id="GO:0006260">
    <property type="term" value="P:DNA replication"/>
    <property type="evidence" value="ECO:0007669"/>
    <property type="project" value="InterPro"/>
</dbReference>
<feature type="compositionally biased region" description="Basic and acidic residues" evidence="1">
    <location>
        <begin position="1441"/>
        <end position="1450"/>
    </location>
</feature>
<dbReference type="Pfam" id="PF21854">
    <property type="entry name" value="Treslin_N"/>
    <property type="match status" value="1"/>
</dbReference>
<feature type="domain" description="Treslin N-terminal" evidence="3">
    <location>
        <begin position="4"/>
        <end position="203"/>
    </location>
</feature>
<dbReference type="GO" id="GO:0003682">
    <property type="term" value="F:chromatin binding"/>
    <property type="evidence" value="ECO:0007669"/>
    <property type="project" value="TreeGrafter"/>
</dbReference>
<proteinExistence type="predicted"/>
<evidence type="ECO:0000313" key="6">
    <source>
        <dbReference type="Proteomes" id="UP000516260"/>
    </source>
</evidence>
<feature type="compositionally biased region" description="Basic residues" evidence="1">
    <location>
        <begin position="1763"/>
        <end position="1776"/>
    </location>
</feature>
<feature type="region of interest" description="Disordered" evidence="1">
    <location>
        <begin position="1056"/>
        <end position="1112"/>
    </location>
</feature>
<dbReference type="Pfam" id="PF15292">
    <property type="entry name" value="Treslin_M"/>
    <property type="match status" value="1"/>
</dbReference>
<keyword evidence="6" id="KW-1185">Reference proteome</keyword>
<feature type="domain" description="Treslin M" evidence="2">
    <location>
        <begin position="263"/>
        <end position="401"/>
    </location>
</feature>
<dbReference type="Pfam" id="PF21855">
    <property type="entry name" value="Treslin_STD"/>
    <property type="match status" value="1"/>
</dbReference>
<evidence type="ECO:0000259" key="2">
    <source>
        <dbReference type="Pfam" id="PF15292"/>
    </source>
</evidence>
<evidence type="ECO:0000259" key="4">
    <source>
        <dbReference type="Pfam" id="PF21855"/>
    </source>
</evidence>
<organism evidence="5 6">
    <name type="scientific">Takifugu bimaculatus</name>
    <dbReference type="NCBI Taxonomy" id="433685"/>
    <lineage>
        <taxon>Eukaryota</taxon>
        <taxon>Metazoa</taxon>
        <taxon>Chordata</taxon>
        <taxon>Craniata</taxon>
        <taxon>Vertebrata</taxon>
        <taxon>Euteleostomi</taxon>
        <taxon>Actinopterygii</taxon>
        <taxon>Neopterygii</taxon>
        <taxon>Teleostei</taxon>
        <taxon>Neoteleostei</taxon>
        <taxon>Acanthomorphata</taxon>
        <taxon>Eupercaria</taxon>
        <taxon>Tetraodontiformes</taxon>
        <taxon>Tetradontoidea</taxon>
        <taxon>Tetraodontidae</taxon>
        <taxon>Takifugu</taxon>
    </lineage>
</organism>
<dbReference type="GO" id="GO:0010212">
    <property type="term" value="P:response to ionizing radiation"/>
    <property type="evidence" value="ECO:0007669"/>
    <property type="project" value="InterPro"/>
</dbReference>
<feature type="compositionally biased region" description="Polar residues" evidence="1">
    <location>
        <begin position="1175"/>
        <end position="1191"/>
    </location>
</feature>
<dbReference type="InterPro" id="IPR026153">
    <property type="entry name" value="Treslin"/>
</dbReference>
<feature type="compositionally biased region" description="Polar residues" evidence="1">
    <location>
        <begin position="1199"/>
        <end position="1215"/>
    </location>
</feature>
<evidence type="ECO:0000313" key="5">
    <source>
        <dbReference type="EMBL" id="TNN00699.1"/>
    </source>
</evidence>
<dbReference type="GO" id="GO:0007095">
    <property type="term" value="P:mitotic G2 DNA damage checkpoint signaling"/>
    <property type="evidence" value="ECO:0007669"/>
    <property type="project" value="TreeGrafter"/>
</dbReference>